<feature type="transmembrane region" description="Helical" evidence="2">
    <location>
        <begin position="61"/>
        <end position="83"/>
    </location>
</feature>
<dbReference type="STRING" id="154538.A0A1M2VYL7"/>
<proteinExistence type="predicted"/>
<keyword evidence="4" id="KW-1185">Reference proteome</keyword>
<feature type="transmembrane region" description="Helical" evidence="2">
    <location>
        <begin position="150"/>
        <end position="169"/>
    </location>
</feature>
<dbReference type="Proteomes" id="UP000184267">
    <property type="component" value="Unassembled WGS sequence"/>
</dbReference>
<keyword evidence="2" id="KW-1133">Transmembrane helix</keyword>
<dbReference type="OrthoDB" id="3364107at2759"/>
<organism evidence="3 4">
    <name type="scientific">Trametes pubescens</name>
    <name type="common">White-rot fungus</name>
    <dbReference type="NCBI Taxonomy" id="154538"/>
    <lineage>
        <taxon>Eukaryota</taxon>
        <taxon>Fungi</taxon>
        <taxon>Dikarya</taxon>
        <taxon>Basidiomycota</taxon>
        <taxon>Agaricomycotina</taxon>
        <taxon>Agaricomycetes</taxon>
        <taxon>Polyporales</taxon>
        <taxon>Polyporaceae</taxon>
        <taxon>Trametes</taxon>
    </lineage>
</organism>
<evidence type="ECO:0000256" key="2">
    <source>
        <dbReference type="SAM" id="Phobius"/>
    </source>
</evidence>
<evidence type="ECO:0000313" key="3">
    <source>
        <dbReference type="EMBL" id="OJT12673.1"/>
    </source>
</evidence>
<gene>
    <name evidence="3" type="ORF">TRAPUB_10771</name>
</gene>
<feature type="compositionally biased region" description="Polar residues" evidence="1">
    <location>
        <begin position="231"/>
        <end position="244"/>
    </location>
</feature>
<keyword evidence="2" id="KW-0812">Transmembrane</keyword>
<sequence length="258" mass="27352">MMYWLQIFRIAVLCELLSVSVLVLLGSRVLTAWVILAAVVELGLGAHSLAAVSTLDLPTFAWTGLGVTVAVLTLITLPAMLTIDLMRTGAFTSLIVVELAWFGFLGVLFLATGGSAADRAANFWVTCDLWTPAEARTICAETSAAAAFGILAWFFLWAYSTTLLVMLILHASRGHYVWKTSVKEANFGAGLPPRTTTAPVPNAYGAEAKPYENASLNPGQPPYAYPPGTSPAPTGYNSPQTTGYGQPAGAHPSAYPQV</sequence>
<feature type="compositionally biased region" description="Pro residues" evidence="1">
    <location>
        <begin position="219"/>
        <end position="230"/>
    </location>
</feature>
<dbReference type="AlphaFoldDB" id="A0A1M2VYL7"/>
<protein>
    <recommendedName>
        <fullName evidence="5">MARVEL domain-containing protein</fullName>
    </recommendedName>
</protein>
<accession>A0A1M2VYL7</accession>
<keyword evidence="2" id="KW-0472">Membrane</keyword>
<dbReference type="EMBL" id="MNAD01000458">
    <property type="protein sequence ID" value="OJT12673.1"/>
    <property type="molecule type" value="Genomic_DNA"/>
</dbReference>
<evidence type="ECO:0000313" key="4">
    <source>
        <dbReference type="Proteomes" id="UP000184267"/>
    </source>
</evidence>
<feature type="region of interest" description="Disordered" evidence="1">
    <location>
        <begin position="217"/>
        <end position="258"/>
    </location>
</feature>
<evidence type="ECO:0000256" key="1">
    <source>
        <dbReference type="SAM" id="MobiDB-lite"/>
    </source>
</evidence>
<dbReference type="OMA" id="SRGHYVW"/>
<reference evidence="3 4" key="1">
    <citation type="submission" date="2016-10" db="EMBL/GenBank/DDBJ databases">
        <title>Genome sequence of the basidiomycete white-rot fungus Trametes pubescens.</title>
        <authorList>
            <person name="Makela M.R."/>
            <person name="Granchi Z."/>
            <person name="Peng M."/>
            <person name="De Vries R.P."/>
            <person name="Grigoriev I."/>
            <person name="Riley R."/>
            <person name="Hilden K."/>
        </authorList>
    </citation>
    <scope>NUCLEOTIDE SEQUENCE [LARGE SCALE GENOMIC DNA]</scope>
    <source>
        <strain evidence="3 4">FBCC735</strain>
    </source>
</reference>
<comment type="caution">
    <text evidence="3">The sequence shown here is derived from an EMBL/GenBank/DDBJ whole genome shotgun (WGS) entry which is preliminary data.</text>
</comment>
<name>A0A1M2VYL7_TRAPU</name>
<feature type="transmembrane region" description="Helical" evidence="2">
    <location>
        <begin position="90"/>
        <end position="111"/>
    </location>
</feature>
<evidence type="ECO:0008006" key="5">
    <source>
        <dbReference type="Google" id="ProtNLM"/>
    </source>
</evidence>